<name>A0ACA9LCJ0_9GLOM</name>
<gene>
    <name evidence="1" type="ORF">RPERSI_LOCUS2769</name>
</gene>
<dbReference type="Proteomes" id="UP000789920">
    <property type="component" value="Unassembled WGS sequence"/>
</dbReference>
<organism evidence="1 2">
    <name type="scientific">Racocetra persica</name>
    <dbReference type="NCBI Taxonomy" id="160502"/>
    <lineage>
        <taxon>Eukaryota</taxon>
        <taxon>Fungi</taxon>
        <taxon>Fungi incertae sedis</taxon>
        <taxon>Mucoromycota</taxon>
        <taxon>Glomeromycotina</taxon>
        <taxon>Glomeromycetes</taxon>
        <taxon>Diversisporales</taxon>
        <taxon>Gigasporaceae</taxon>
        <taxon>Racocetra</taxon>
    </lineage>
</organism>
<evidence type="ECO:0000313" key="1">
    <source>
        <dbReference type="EMBL" id="CAG8522561.1"/>
    </source>
</evidence>
<keyword evidence="2" id="KW-1185">Reference proteome</keyword>
<proteinExistence type="predicted"/>
<reference evidence="1" key="1">
    <citation type="submission" date="2021-06" db="EMBL/GenBank/DDBJ databases">
        <authorList>
            <person name="Kallberg Y."/>
            <person name="Tangrot J."/>
            <person name="Rosling A."/>
        </authorList>
    </citation>
    <scope>NUCLEOTIDE SEQUENCE</scope>
    <source>
        <strain evidence="1">MA461A</strain>
    </source>
</reference>
<feature type="non-terminal residue" evidence="1">
    <location>
        <position position="1"/>
    </location>
</feature>
<evidence type="ECO:0000313" key="2">
    <source>
        <dbReference type="Proteomes" id="UP000789920"/>
    </source>
</evidence>
<sequence length="95" mass="10828">RIDNSANKNSDNILTSSQSLNIEVDSSVNNSINILTSSQPLNVEIEEIDNDIQQQKIDKLLEHIIDFFDSILTTFIDIIKKVAKEQLNQPKYLKI</sequence>
<dbReference type="EMBL" id="CAJVQC010003173">
    <property type="protein sequence ID" value="CAG8522561.1"/>
    <property type="molecule type" value="Genomic_DNA"/>
</dbReference>
<comment type="caution">
    <text evidence="1">The sequence shown here is derived from an EMBL/GenBank/DDBJ whole genome shotgun (WGS) entry which is preliminary data.</text>
</comment>
<protein>
    <submittedName>
        <fullName evidence="1">36255_t:CDS:1</fullName>
    </submittedName>
</protein>
<accession>A0ACA9LCJ0</accession>